<evidence type="ECO:0000313" key="2">
    <source>
        <dbReference type="Proteomes" id="UP000017836"/>
    </source>
</evidence>
<evidence type="ECO:0000313" key="1">
    <source>
        <dbReference type="EMBL" id="ERM97908.1"/>
    </source>
</evidence>
<sequence>MSTRPLVDGAVLCMHGQAWTIASLVVPVDLCMPLGVDAGLYADLQVKFGSVSMPVQWTSEPQMYDYSMALATYGTGNECVQSHILVFYGFIAVPLGRTMYSETTVSPLSCVVSTPSLEATHVCVHS</sequence>
<gene>
    <name evidence="1" type="ORF">AMTR_s00223p00019260</name>
</gene>
<dbReference type="AlphaFoldDB" id="W1NQX7"/>
<proteinExistence type="predicted"/>
<name>W1NQX7_AMBTC</name>
<dbReference type="EMBL" id="KI395686">
    <property type="protein sequence ID" value="ERM97908.1"/>
    <property type="molecule type" value="Genomic_DNA"/>
</dbReference>
<keyword evidence="2" id="KW-1185">Reference proteome</keyword>
<protein>
    <submittedName>
        <fullName evidence="1">Uncharacterized protein</fullName>
    </submittedName>
</protein>
<dbReference type="Gramene" id="ERM97908">
    <property type="protein sequence ID" value="ERM97908"/>
    <property type="gene ID" value="AMTR_s00223p00019260"/>
</dbReference>
<accession>W1NQX7</accession>
<dbReference type="HOGENOM" id="CLU_1984596_0_0_1"/>
<organism evidence="1 2">
    <name type="scientific">Amborella trichopoda</name>
    <dbReference type="NCBI Taxonomy" id="13333"/>
    <lineage>
        <taxon>Eukaryota</taxon>
        <taxon>Viridiplantae</taxon>
        <taxon>Streptophyta</taxon>
        <taxon>Embryophyta</taxon>
        <taxon>Tracheophyta</taxon>
        <taxon>Spermatophyta</taxon>
        <taxon>Magnoliopsida</taxon>
        <taxon>Amborellales</taxon>
        <taxon>Amborellaceae</taxon>
        <taxon>Amborella</taxon>
    </lineage>
</organism>
<dbReference type="Proteomes" id="UP000017836">
    <property type="component" value="Unassembled WGS sequence"/>
</dbReference>
<reference evidence="2" key="1">
    <citation type="journal article" date="2013" name="Science">
        <title>The Amborella genome and the evolution of flowering plants.</title>
        <authorList>
            <consortium name="Amborella Genome Project"/>
        </authorList>
    </citation>
    <scope>NUCLEOTIDE SEQUENCE [LARGE SCALE GENOMIC DNA]</scope>
</reference>